<evidence type="ECO:0000313" key="5">
    <source>
        <dbReference type="Proteomes" id="UP000676325"/>
    </source>
</evidence>
<keyword evidence="5" id="KW-1185">Reference proteome</keyword>
<reference evidence="4" key="1">
    <citation type="submission" date="2021-04" db="EMBL/GenBank/DDBJ databases">
        <title>Genome based classification of Actinospica acidithermotolerans sp. nov., an actinobacterium isolated from an Indonesian hot spring.</title>
        <authorList>
            <person name="Kusuma A.B."/>
            <person name="Putra K.E."/>
            <person name="Nafisah S."/>
            <person name="Loh J."/>
            <person name="Nouioui I."/>
            <person name="Goodfellow M."/>
        </authorList>
    </citation>
    <scope>NUCLEOTIDE SEQUENCE</scope>
    <source>
        <strain evidence="4">MGRD01-02</strain>
    </source>
</reference>
<evidence type="ECO:0000313" key="4">
    <source>
        <dbReference type="EMBL" id="MBR7827774.1"/>
    </source>
</evidence>
<dbReference type="InterPro" id="IPR050493">
    <property type="entry name" value="FAD-dep_Monooxygenase_BioMet"/>
</dbReference>
<protein>
    <submittedName>
        <fullName evidence="4">FAD-dependent monooxygenase</fullName>
    </submittedName>
</protein>
<dbReference type="Proteomes" id="UP000676325">
    <property type="component" value="Unassembled WGS sequence"/>
</dbReference>
<keyword evidence="1" id="KW-0560">Oxidoreductase</keyword>
<dbReference type="InterPro" id="IPR002938">
    <property type="entry name" value="FAD-bd"/>
</dbReference>
<sequence length="380" mass="40562">MGVQKVLVVGGGITGSVLSLALAQRGVQVDLVEISPVWHGVGHGITVQGNALAAFEKIGILDDVLARGVPYDKLKMCKADGTVIAEVPTPRTGGERLPATMGALRSDLQSILCDRIYAAGVKVRLGLTATSLAQDAQRAYVEFSDGTTGTYDLVVGADGIRSKMRGMLGIDTLPQPTGMSIWRVVAERPADTETHEVYYGGPRYKAGYSPISKDSCYAYVLDEDGTIADFGGGEGGRPAWELMYERSEGYTGKWGKLREAIGPESNVVHTRIEWLLVEDPWFRGRAIVIGDAAHACPPLIAQGAAMCAEDATVLAEMVTGDAPVEKVLPAFMKRRMPRVEIVVRNSMKLVGFEIDAGESTDRDVAVTMSEALGFLASGEA</sequence>
<evidence type="ECO:0000256" key="1">
    <source>
        <dbReference type="ARBA" id="ARBA00023002"/>
    </source>
</evidence>
<dbReference type="GO" id="GO:0004497">
    <property type="term" value="F:monooxygenase activity"/>
    <property type="evidence" value="ECO:0007669"/>
    <property type="project" value="UniProtKB-KW"/>
</dbReference>
<feature type="domain" description="FAD-binding" evidence="3">
    <location>
        <begin position="277"/>
        <end position="346"/>
    </location>
</feature>
<dbReference type="InterPro" id="IPR036188">
    <property type="entry name" value="FAD/NAD-bd_sf"/>
</dbReference>
<evidence type="ECO:0000259" key="3">
    <source>
        <dbReference type="Pfam" id="PF01494"/>
    </source>
</evidence>
<dbReference type="Gene3D" id="3.50.50.60">
    <property type="entry name" value="FAD/NAD(P)-binding domain"/>
    <property type="match status" value="1"/>
</dbReference>
<dbReference type="AlphaFoldDB" id="A0A941IHZ6"/>
<organism evidence="4 5">
    <name type="scientific">Actinospica acidithermotolerans</name>
    <dbReference type="NCBI Taxonomy" id="2828514"/>
    <lineage>
        <taxon>Bacteria</taxon>
        <taxon>Bacillati</taxon>
        <taxon>Actinomycetota</taxon>
        <taxon>Actinomycetes</taxon>
        <taxon>Catenulisporales</taxon>
        <taxon>Actinospicaceae</taxon>
        <taxon>Actinospica</taxon>
    </lineage>
</organism>
<dbReference type="Pfam" id="PF01494">
    <property type="entry name" value="FAD_binding_3"/>
    <property type="match status" value="2"/>
</dbReference>
<evidence type="ECO:0000256" key="2">
    <source>
        <dbReference type="ARBA" id="ARBA00023033"/>
    </source>
</evidence>
<dbReference type="PANTHER" id="PTHR13789">
    <property type="entry name" value="MONOOXYGENASE"/>
    <property type="match status" value="1"/>
</dbReference>
<dbReference type="NCBIfam" id="NF005313">
    <property type="entry name" value="PRK06847.1"/>
    <property type="match status" value="1"/>
</dbReference>
<comment type="caution">
    <text evidence="4">The sequence shown here is derived from an EMBL/GenBank/DDBJ whole genome shotgun (WGS) entry which is preliminary data.</text>
</comment>
<gene>
    <name evidence="4" type="ORF">KDK95_15755</name>
</gene>
<dbReference type="SUPFAM" id="SSF51905">
    <property type="entry name" value="FAD/NAD(P)-binding domain"/>
    <property type="match status" value="1"/>
</dbReference>
<dbReference type="GO" id="GO:0071949">
    <property type="term" value="F:FAD binding"/>
    <property type="evidence" value="ECO:0007669"/>
    <property type="project" value="InterPro"/>
</dbReference>
<dbReference type="RefSeq" id="WP_212518912.1">
    <property type="nucleotide sequence ID" value="NZ_JAGSOH010000041.1"/>
</dbReference>
<dbReference type="PANTHER" id="PTHR13789:SF309">
    <property type="entry name" value="PUTATIVE (AFU_ORTHOLOGUE AFUA_6G14510)-RELATED"/>
    <property type="match status" value="1"/>
</dbReference>
<proteinExistence type="predicted"/>
<accession>A0A941IHZ6</accession>
<dbReference type="PRINTS" id="PR00420">
    <property type="entry name" value="RNGMNOXGNASE"/>
</dbReference>
<keyword evidence="2 4" id="KW-0503">Monooxygenase</keyword>
<name>A0A941IHZ6_9ACTN</name>
<feature type="domain" description="FAD-binding" evidence="3">
    <location>
        <begin position="5"/>
        <end position="185"/>
    </location>
</feature>
<dbReference type="EMBL" id="JAGSOH010000041">
    <property type="protein sequence ID" value="MBR7827774.1"/>
    <property type="molecule type" value="Genomic_DNA"/>
</dbReference>